<feature type="transmembrane region" description="Helical" evidence="7">
    <location>
        <begin position="137"/>
        <end position="161"/>
    </location>
</feature>
<dbReference type="Pfam" id="PF03773">
    <property type="entry name" value="ArsP_1"/>
    <property type="match status" value="1"/>
</dbReference>
<dbReference type="PANTHER" id="PTHR42775:SF1">
    <property type="entry name" value="PERMEASE RV2963-RELATED"/>
    <property type="match status" value="1"/>
</dbReference>
<feature type="transmembrane region" description="Helical" evidence="7">
    <location>
        <begin position="17"/>
        <end position="34"/>
    </location>
</feature>
<feature type="transmembrane region" description="Helical" evidence="7">
    <location>
        <begin position="234"/>
        <end position="253"/>
    </location>
</feature>
<feature type="transmembrane region" description="Helical" evidence="7">
    <location>
        <begin position="297"/>
        <end position="315"/>
    </location>
</feature>
<dbReference type="GO" id="GO:0005886">
    <property type="term" value="C:plasma membrane"/>
    <property type="evidence" value="ECO:0007669"/>
    <property type="project" value="UniProtKB-SubCell"/>
</dbReference>
<dbReference type="RefSeq" id="WP_066607314.1">
    <property type="nucleotide sequence ID" value="NZ_FORY01000006.1"/>
</dbReference>
<dbReference type="OrthoDB" id="9777774at2"/>
<evidence type="ECO:0000256" key="3">
    <source>
        <dbReference type="ARBA" id="ARBA00022475"/>
    </source>
</evidence>
<evidence type="ECO:0000256" key="7">
    <source>
        <dbReference type="SAM" id="Phobius"/>
    </source>
</evidence>
<dbReference type="Proteomes" id="UP000183299">
    <property type="component" value="Unassembled WGS sequence"/>
</dbReference>
<feature type="transmembrane region" description="Helical" evidence="7">
    <location>
        <begin position="327"/>
        <end position="351"/>
    </location>
</feature>
<dbReference type="GeneID" id="98665152"/>
<dbReference type="InterPro" id="IPR053166">
    <property type="entry name" value="UPF0718_permease"/>
</dbReference>
<feature type="transmembrane region" description="Helical" evidence="7">
    <location>
        <begin position="265"/>
        <end position="290"/>
    </location>
</feature>
<sequence>MTTETHDISPKHGVPDWLWYVGVPVVGVVLYLLYGQLIPFSEWVTSLFPVARDSHTGEAIAFFFYDVPKVLLLLTGIVFVIGVLRSWFSPEKTRAILAGRHELWGYPMAAFLGVLTPFCSCSSVPLFIGFVSAGIPLGVTFSFLIAGPMVGPVGLGLLYGLVGWKVATIYLVFGFSIATVAGFVLGKMHLEKYLQDWVRELNAGPVGELAEERLRFVDRLKIGLEQVREIVGKVWIWVLVGIGIGAAIHGYVPEAMMLKIMGGEAWWSVPAAVVVGVPMYTNAAGVIPIVEALLGKGAALGTTLAFMMSVIALSLPEMVILKQVLTYRLIAIFIAVVSLGILATGFLFNFLL</sequence>
<accession>A0A1I3S4F0</accession>
<evidence type="ECO:0000313" key="9">
    <source>
        <dbReference type="Proteomes" id="UP000183299"/>
    </source>
</evidence>
<evidence type="ECO:0000256" key="2">
    <source>
        <dbReference type="ARBA" id="ARBA00006386"/>
    </source>
</evidence>
<dbReference type="AlphaFoldDB" id="A0A1I3S4F0"/>
<feature type="transmembrane region" description="Helical" evidence="7">
    <location>
        <begin position="167"/>
        <end position="185"/>
    </location>
</feature>
<proteinExistence type="inferred from homology"/>
<comment type="similarity">
    <text evidence="2">Belongs to the UPF0718 family.</text>
</comment>
<keyword evidence="6 7" id="KW-0472">Membrane</keyword>
<evidence type="ECO:0000313" key="8">
    <source>
        <dbReference type="EMBL" id="SFJ52942.1"/>
    </source>
</evidence>
<feature type="transmembrane region" description="Helical" evidence="7">
    <location>
        <begin position="108"/>
        <end position="130"/>
    </location>
</feature>
<name>A0A1I3S4F0_9RHOB</name>
<keyword evidence="3" id="KW-1003">Cell membrane</keyword>
<keyword evidence="5 7" id="KW-1133">Transmembrane helix</keyword>
<dbReference type="InterPro" id="IPR005524">
    <property type="entry name" value="DUF318"/>
</dbReference>
<dbReference type="PANTHER" id="PTHR42775">
    <property type="entry name" value="PERMEASE RV2963-RELATED"/>
    <property type="match status" value="1"/>
</dbReference>
<gene>
    <name evidence="8" type="ORF">SAMN04488138_10615</name>
</gene>
<evidence type="ECO:0000256" key="4">
    <source>
        <dbReference type="ARBA" id="ARBA00022692"/>
    </source>
</evidence>
<evidence type="ECO:0008006" key="10">
    <source>
        <dbReference type="Google" id="ProtNLM"/>
    </source>
</evidence>
<comment type="subcellular location">
    <subcellularLocation>
        <location evidence="1">Cell membrane</location>
        <topology evidence="1">Multi-pass membrane protein</topology>
    </subcellularLocation>
</comment>
<evidence type="ECO:0000256" key="1">
    <source>
        <dbReference type="ARBA" id="ARBA00004651"/>
    </source>
</evidence>
<dbReference type="EMBL" id="FORY01000006">
    <property type="protein sequence ID" value="SFJ52942.1"/>
    <property type="molecule type" value="Genomic_DNA"/>
</dbReference>
<evidence type="ECO:0000256" key="6">
    <source>
        <dbReference type="ARBA" id="ARBA00023136"/>
    </source>
</evidence>
<reference evidence="8 9" key="1">
    <citation type="submission" date="2016-10" db="EMBL/GenBank/DDBJ databases">
        <authorList>
            <person name="de Groot N.N."/>
        </authorList>
    </citation>
    <scope>NUCLEOTIDE SEQUENCE [LARGE SCALE GENOMIC DNA]</scope>
    <source>
        <strain evidence="8 9">CGMCC 1.8891</strain>
    </source>
</reference>
<evidence type="ECO:0000256" key="5">
    <source>
        <dbReference type="ARBA" id="ARBA00022989"/>
    </source>
</evidence>
<dbReference type="STRING" id="576117.SAMN04488138_10615"/>
<keyword evidence="4 7" id="KW-0812">Transmembrane</keyword>
<keyword evidence="9" id="KW-1185">Reference proteome</keyword>
<feature type="transmembrane region" description="Helical" evidence="7">
    <location>
        <begin position="70"/>
        <end position="88"/>
    </location>
</feature>
<protein>
    <recommendedName>
        <fullName evidence="10">Permease</fullName>
    </recommendedName>
</protein>
<organism evidence="8 9">
    <name type="scientific">Celeribacter halophilus</name>
    <dbReference type="NCBI Taxonomy" id="576117"/>
    <lineage>
        <taxon>Bacteria</taxon>
        <taxon>Pseudomonadati</taxon>
        <taxon>Pseudomonadota</taxon>
        <taxon>Alphaproteobacteria</taxon>
        <taxon>Rhodobacterales</taxon>
        <taxon>Roseobacteraceae</taxon>
        <taxon>Celeribacter</taxon>
    </lineage>
</organism>